<organism evidence="3 4">
    <name type="scientific">Neoroseomonas marina</name>
    <dbReference type="NCBI Taxonomy" id="1232220"/>
    <lineage>
        <taxon>Bacteria</taxon>
        <taxon>Pseudomonadati</taxon>
        <taxon>Pseudomonadota</taxon>
        <taxon>Alphaproteobacteria</taxon>
        <taxon>Acetobacterales</taxon>
        <taxon>Acetobacteraceae</taxon>
        <taxon>Neoroseomonas</taxon>
    </lineage>
</organism>
<dbReference type="Proteomes" id="UP000548582">
    <property type="component" value="Unassembled WGS sequence"/>
</dbReference>
<sequence>MIVDLRIYTCLPNRVAEFVALYEKMGWPLQQKHLGNCVGWYTTIEGELNTVVHMWGYADQADRERRRAAMAADPAWGEYLAEVGKRGILIKMQNRIVKPAPFFEALKK</sequence>
<comment type="similarity">
    <text evidence="1">Belongs to the NipSnap family.</text>
</comment>
<dbReference type="InterPro" id="IPR011008">
    <property type="entry name" value="Dimeric_a/b-barrel"/>
</dbReference>
<feature type="domain" description="NIPSNAP" evidence="2">
    <location>
        <begin position="4"/>
        <end position="102"/>
    </location>
</feature>
<dbReference type="EMBL" id="JABBKX010000016">
    <property type="protein sequence ID" value="NMJ44408.1"/>
    <property type="molecule type" value="Genomic_DNA"/>
</dbReference>
<proteinExistence type="inferred from homology"/>
<gene>
    <name evidence="3" type="ORF">GWK16_24395</name>
</gene>
<accession>A0A848EM50</accession>
<dbReference type="RefSeq" id="WP_168043869.1">
    <property type="nucleotide sequence ID" value="NZ_JABBKX010000016.1"/>
</dbReference>
<dbReference type="PANTHER" id="PTHR21017:SF17">
    <property type="entry name" value="PROTEIN NIPSNAP"/>
    <property type="match status" value="1"/>
</dbReference>
<keyword evidence="4" id="KW-1185">Reference proteome</keyword>
<dbReference type="Pfam" id="PF07978">
    <property type="entry name" value="NIPSNAP"/>
    <property type="match status" value="1"/>
</dbReference>
<dbReference type="AlphaFoldDB" id="A0A848EM50"/>
<evidence type="ECO:0000256" key="1">
    <source>
        <dbReference type="ARBA" id="ARBA00005291"/>
    </source>
</evidence>
<name>A0A848EM50_9PROT</name>
<protein>
    <submittedName>
        <fullName evidence="3">NIPSNAP family protein</fullName>
    </submittedName>
</protein>
<evidence type="ECO:0000259" key="2">
    <source>
        <dbReference type="Pfam" id="PF07978"/>
    </source>
</evidence>
<comment type="caution">
    <text evidence="3">The sequence shown here is derived from an EMBL/GenBank/DDBJ whole genome shotgun (WGS) entry which is preliminary data.</text>
</comment>
<dbReference type="SUPFAM" id="SSF54909">
    <property type="entry name" value="Dimeric alpha+beta barrel"/>
    <property type="match status" value="1"/>
</dbReference>
<evidence type="ECO:0000313" key="3">
    <source>
        <dbReference type="EMBL" id="NMJ44408.1"/>
    </source>
</evidence>
<evidence type="ECO:0000313" key="4">
    <source>
        <dbReference type="Proteomes" id="UP000548582"/>
    </source>
</evidence>
<dbReference type="Gene3D" id="3.30.70.100">
    <property type="match status" value="1"/>
</dbReference>
<reference evidence="3 4" key="1">
    <citation type="submission" date="2020-03" db="EMBL/GenBank/DDBJ databases">
        <authorList>
            <person name="Sun Q."/>
        </authorList>
    </citation>
    <scope>NUCLEOTIDE SEQUENCE [LARGE SCALE GENOMIC DNA]</scope>
    <source>
        <strain evidence="3 4">JC162</strain>
    </source>
</reference>
<dbReference type="PANTHER" id="PTHR21017">
    <property type="entry name" value="NIPSNAP-RELATED"/>
    <property type="match status" value="1"/>
</dbReference>
<dbReference type="InterPro" id="IPR051557">
    <property type="entry name" value="NipSnap_domain"/>
</dbReference>
<dbReference type="InterPro" id="IPR012577">
    <property type="entry name" value="NIPSNAP"/>
</dbReference>